<dbReference type="PANTHER" id="PTHR36922">
    <property type="entry name" value="BLL2446 PROTEIN"/>
    <property type="match status" value="1"/>
</dbReference>
<dbReference type="eggNOG" id="COG3812">
    <property type="taxonomic scope" value="Bacteria"/>
</dbReference>
<dbReference type="Proteomes" id="UP000026739">
    <property type="component" value="Unassembled WGS sequence"/>
</dbReference>
<protein>
    <recommendedName>
        <fullName evidence="3">DUF1993 domain-containing protein</fullName>
    </recommendedName>
</protein>
<evidence type="ECO:0008006" key="3">
    <source>
        <dbReference type="Google" id="ProtNLM"/>
    </source>
</evidence>
<reference evidence="1 2" key="1">
    <citation type="submission" date="2013-12" db="EMBL/GenBank/DDBJ databases">
        <authorList>
            <person name="Formusa P.A."/>
            <person name="Habash M."/>
            <person name="Lee H."/>
            <person name="Trevors J.T."/>
        </authorList>
    </citation>
    <scope>NUCLEOTIDE SEQUENCE [LARGE SCALE GENOMIC DNA]</scope>
    <source>
        <strain evidence="1 2">PD30</strain>
    </source>
</reference>
<dbReference type="AlphaFoldDB" id="A0A059L2R1"/>
<evidence type="ECO:0000313" key="1">
    <source>
        <dbReference type="EMBL" id="KDD68603.1"/>
    </source>
</evidence>
<evidence type="ECO:0000313" key="2">
    <source>
        <dbReference type="Proteomes" id="UP000026739"/>
    </source>
</evidence>
<dbReference type="Pfam" id="PF09351">
    <property type="entry name" value="DUF1993"/>
    <property type="match status" value="1"/>
</dbReference>
<proteinExistence type="predicted"/>
<dbReference type="EMBL" id="AZQQ01000077">
    <property type="protein sequence ID" value="KDD68603.1"/>
    <property type="molecule type" value="Genomic_DNA"/>
</dbReference>
<sequence>MTISLYAASVPVFKQMLNALSDVLNKAEAHATAKNIDPNAFLQARLYPDMFPLVRQVQIAVDFAKGVSARLAEVELPKYDDTETTFAELQALIAKVLAFIGEIKPEQIDGKEGIEIITRQGTPKEKRFTGQAYLLTYGLPQFFFHVTTTYALLRHNGVEVGKRDYMGAF</sequence>
<dbReference type="SUPFAM" id="SSF109854">
    <property type="entry name" value="DinB/YfiT-like putative metalloenzymes"/>
    <property type="match status" value="1"/>
</dbReference>
<organism evidence="1 2">
    <name type="scientific">Pseudomonas mandelii PD30</name>
    <dbReference type="NCBI Taxonomy" id="1419583"/>
    <lineage>
        <taxon>Bacteria</taxon>
        <taxon>Pseudomonadati</taxon>
        <taxon>Pseudomonadota</taxon>
        <taxon>Gammaproteobacteria</taxon>
        <taxon>Pseudomonadales</taxon>
        <taxon>Pseudomonadaceae</taxon>
        <taxon>Pseudomonas</taxon>
    </lineage>
</organism>
<dbReference type="InterPro" id="IPR018531">
    <property type="entry name" value="DUF1993"/>
</dbReference>
<dbReference type="RefSeq" id="WP_033057319.1">
    <property type="nucleotide sequence ID" value="NZ_AZQQ01000077.1"/>
</dbReference>
<name>A0A059L2R1_9PSED</name>
<dbReference type="PANTHER" id="PTHR36922:SF1">
    <property type="entry name" value="DUF1993 DOMAIN-CONTAINING PROTEIN"/>
    <property type="match status" value="1"/>
</dbReference>
<dbReference type="InterPro" id="IPR034660">
    <property type="entry name" value="DinB/YfiT-like"/>
</dbReference>
<accession>A0A059L2R1</accession>
<gene>
    <name evidence="1" type="ORF">V466_14020</name>
</gene>
<comment type="caution">
    <text evidence="1">The sequence shown here is derived from an EMBL/GenBank/DDBJ whole genome shotgun (WGS) entry which is preliminary data.</text>
</comment>
<dbReference type="Gene3D" id="1.20.120.450">
    <property type="entry name" value="dinb family like domain"/>
    <property type="match status" value="1"/>
</dbReference>